<name>A0A1I7NVR8_9HYPH</name>
<evidence type="ECO:0000313" key="3">
    <source>
        <dbReference type="Proteomes" id="UP000199074"/>
    </source>
</evidence>
<keyword evidence="3" id="KW-1185">Reference proteome</keyword>
<feature type="transmembrane region" description="Helical" evidence="1">
    <location>
        <begin position="39"/>
        <end position="61"/>
    </location>
</feature>
<evidence type="ECO:0000256" key="1">
    <source>
        <dbReference type="SAM" id="Phobius"/>
    </source>
</evidence>
<organism evidence="2 3">
    <name type="scientific">Devosia crocina</name>
    <dbReference type="NCBI Taxonomy" id="429728"/>
    <lineage>
        <taxon>Bacteria</taxon>
        <taxon>Pseudomonadati</taxon>
        <taxon>Pseudomonadota</taxon>
        <taxon>Alphaproteobacteria</taxon>
        <taxon>Hyphomicrobiales</taxon>
        <taxon>Devosiaceae</taxon>
        <taxon>Devosia</taxon>
    </lineage>
</organism>
<sequence length="64" mass="7056">MDILWIAIVVDLILYGLLGLAVVKLATRFLPPPWNTASFTVPLVVAVGALITLVTFPHWVVFPR</sequence>
<feature type="transmembrane region" description="Helical" evidence="1">
    <location>
        <begin position="6"/>
        <end position="27"/>
    </location>
</feature>
<proteinExistence type="predicted"/>
<dbReference type="EMBL" id="FPCK01000004">
    <property type="protein sequence ID" value="SFV38766.1"/>
    <property type="molecule type" value="Genomic_DNA"/>
</dbReference>
<dbReference type="Proteomes" id="UP000199074">
    <property type="component" value="Unassembled WGS sequence"/>
</dbReference>
<keyword evidence="1" id="KW-0812">Transmembrane</keyword>
<evidence type="ECO:0008006" key="4">
    <source>
        <dbReference type="Google" id="ProtNLM"/>
    </source>
</evidence>
<gene>
    <name evidence="2" type="ORF">SAMN05216456_3605</name>
</gene>
<dbReference type="STRING" id="429728.SAMN05216456_3605"/>
<keyword evidence="1" id="KW-1133">Transmembrane helix</keyword>
<reference evidence="2 3" key="1">
    <citation type="submission" date="2016-10" db="EMBL/GenBank/DDBJ databases">
        <authorList>
            <person name="de Groot N.N."/>
        </authorList>
    </citation>
    <scope>NUCLEOTIDE SEQUENCE [LARGE SCALE GENOMIC DNA]</scope>
    <source>
        <strain evidence="2 3">IPL20</strain>
    </source>
</reference>
<keyword evidence="1" id="KW-0472">Membrane</keyword>
<protein>
    <recommendedName>
        <fullName evidence="4">YggT family protein</fullName>
    </recommendedName>
</protein>
<dbReference type="OrthoDB" id="7952536at2"/>
<accession>A0A1I7NVR8</accession>
<dbReference type="RefSeq" id="WP_139232628.1">
    <property type="nucleotide sequence ID" value="NZ_FPCK01000004.1"/>
</dbReference>
<evidence type="ECO:0000313" key="2">
    <source>
        <dbReference type="EMBL" id="SFV38766.1"/>
    </source>
</evidence>
<dbReference type="AlphaFoldDB" id="A0A1I7NVR8"/>